<dbReference type="GO" id="GO:0022857">
    <property type="term" value="F:transmembrane transporter activity"/>
    <property type="evidence" value="ECO:0007669"/>
    <property type="project" value="InterPro"/>
</dbReference>
<dbReference type="Proteomes" id="UP000279673">
    <property type="component" value="Unassembled WGS sequence"/>
</dbReference>
<name>A0A421BQ53_9RHOB</name>
<dbReference type="SUPFAM" id="SSF103473">
    <property type="entry name" value="MFS general substrate transporter"/>
    <property type="match status" value="1"/>
</dbReference>
<keyword evidence="1 4" id="KW-0812">Transmembrane</keyword>
<evidence type="ECO:0000256" key="1">
    <source>
        <dbReference type="ARBA" id="ARBA00022692"/>
    </source>
</evidence>
<dbReference type="InterPro" id="IPR050327">
    <property type="entry name" value="Proton-linked_MCT"/>
</dbReference>
<dbReference type="AlphaFoldDB" id="A0A421BQ53"/>
<dbReference type="InterPro" id="IPR011701">
    <property type="entry name" value="MFS"/>
</dbReference>
<feature type="transmembrane region" description="Helical" evidence="4">
    <location>
        <begin position="360"/>
        <end position="381"/>
    </location>
</feature>
<dbReference type="EMBL" id="RCHI01000007">
    <property type="protein sequence ID" value="RLL65087.1"/>
    <property type="molecule type" value="Genomic_DNA"/>
</dbReference>
<evidence type="ECO:0000256" key="3">
    <source>
        <dbReference type="ARBA" id="ARBA00023136"/>
    </source>
</evidence>
<feature type="transmembrane region" description="Helical" evidence="4">
    <location>
        <begin position="334"/>
        <end position="354"/>
    </location>
</feature>
<feature type="transmembrane region" description="Helical" evidence="4">
    <location>
        <begin position="73"/>
        <end position="92"/>
    </location>
</feature>
<feature type="transmembrane region" description="Helical" evidence="4">
    <location>
        <begin position="7"/>
        <end position="29"/>
    </location>
</feature>
<protein>
    <submittedName>
        <fullName evidence="5">MFS transporter</fullName>
    </submittedName>
</protein>
<evidence type="ECO:0000256" key="4">
    <source>
        <dbReference type="SAM" id="Phobius"/>
    </source>
</evidence>
<proteinExistence type="predicted"/>
<reference evidence="5 6" key="1">
    <citation type="submission" date="2018-10" db="EMBL/GenBank/DDBJ databases">
        <title>Rhodobacter sp . BO-81.</title>
        <authorList>
            <person name="Im W.T."/>
        </authorList>
    </citation>
    <scope>NUCLEOTIDE SEQUENCE [LARGE SCALE GENOMIC DNA]</scope>
    <source>
        <strain evidence="5 6">BO-81</strain>
    </source>
</reference>
<accession>A0A421BQ53</accession>
<feature type="transmembrane region" description="Helical" evidence="4">
    <location>
        <begin position="270"/>
        <end position="290"/>
    </location>
</feature>
<feature type="transmembrane region" description="Helical" evidence="4">
    <location>
        <begin position="204"/>
        <end position="228"/>
    </location>
</feature>
<dbReference type="RefSeq" id="WP_121533264.1">
    <property type="nucleotide sequence ID" value="NZ_RCHI01000007.1"/>
</dbReference>
<dbReference type="Gene3D" id="1.20.1250.20">
    <property type="entry name" value="MFS general substrate transporter like domains"/>
    <property type="match status" value="1"/>
</dbReference>
<evidence type="ECO:0000256" key="2">
    <source>
        <dbReference type="ARBA" id="ARBA00022989"/>
    </source>
</evidence>
<feature type="transmembrane region" description="Helical" evidence="4">
    <location>
        <begin position="240"/>
        <end position="258"/>
    </location>
</feature>
<gene>
    <name evidence="5" type="ORF">DYS74_09690</name>
</gene>
<keyword evidence="2 4" id="KW-1133">Transmembrane helix</keyword>
<comment type="caution">
    <text evidence="5">The sequence shown here is derived from an EMBL/GenBank/DDBJ whole genome shotgun (WGS) entry which is preliminary data.</text>
</comment>
<keyword evidence="3 4" id="KW-0472">Membrane</keyword>
<feature type="transmembrane region" description="Helical" evidence="4">
    <location>
        <begin position="159"/>
        <end position="177"/>
    </location>
</feature>
<feature type="transmembrane region" description="Helical" evidence="4">
    <location>
        <begin position="135"/>
        <end position="153"/>
    </location>
</feature>
<evidence type="ECO:0000313" key="6">
    <source>
        <dbReference type="Proteomes" id="UP000279673"/>
    </source>
</evidence>
<sequence length="387" mass="38240">MLPRRTVAAVGLSQLVNWGLSYYALGVFGPSIAAEPGFGPALAYGGFSLALAVMGLSSAALGRAVDRHGGRAVMSAGSLLLALGCAMLAVAPGAGLYLAGWVVLGLGMRMCLYEAAFAALVQAGGSAARPALSQITLLGGLASSLFWPLGAFLEGALGWRGALLVYAAIALSMLPLYRLLPAAGQGGGGTAAPRRATIPPETRAAAILFAAIVAATAFLSSGLSAHLIALLTGRGIDPEGAVALAALPGIAQSAARLLEIVLGRRLDPRALALVAAGILTLGMAAGPAIAGAGPVAVLFVLAYGAGNGLLTIARGSLPLVLFPVADYAVIAGRLIGPSFYAAAAAPLIYATLIARAGPGAALGLSLALALVAAAAAAMLFLRRPAPL</sequence>
<feature type="transmembrane region" description="Helical" evidence="4">
    <location>
        <begin position="296"/>
        <end position="322"/>
    </location>
</feature>
<dbReference type="PANTHER" id="PTHR11360:SF308">
    <property type="entry name" value="BLL3089 PROTEIN"/>
    <property type="match status" value="1"/>
</dbReference>
<dbReference type="Pfam" id="PF07690">
    <property type="entry name" value="MFS_1"/>
    <property type="match status" value="1"/>
</dbReference>
<dbReference type="InterPro" id="IPR036259">
    <property type="entry name" value="MFS_trans_sf"/>
</dbReference>
<evidence type="ECO:0000313" key="5">
    <source>
        <dbReference type="EMBL" id="RLL65087.1"/>
    </source>
</evidence>
<keyword evidence="6" id="KW-1185">Reference proteome</keyword>
<feature type="transmembrane region" description="Helical" evidence="4">
    <location>
        <begin position="98"/>
        <end position="123"/>
    </location>
</feature>
<organism evidence="5 6">
    <name type="scientific">Paenirhodobacter hankyongi</name>
    <dbReference type="NCBI Taxonomy" id="2294033"/>
    <lineage>
        <taxon>Bacteria</taxon>
        <taxon>Pseudomonadati</taxon>
        <taxon>Pseudomonadota</taxon>
        <taxon>Alphaproteobacteria</taxon>
        <taxon>Rhodobacterales</taxon>
        <taxon>Rhodobacter group</taxon>
        <taxon>Paenirhodobacter</taxon>
    </lineage>
</organism>
<feature type="transmembrane region" description="Helical" evidence="4">
    <location>
        <begin position="41"/>
        <end position="61"/>
    </location>
</feature>
<dbReference type="PANTHER" id="PTHR11360">
    <property type="entry name" value="MONOCARBOXYLATE TRANSPORTER"/>
    <property type="match status" value="1"/>
</dbReference>